<name>A0A1Q6A0B3_9SPHI</name>
<gene>
    <name evidence="1" type="ORF">RG47T_2920</name>
</gene>
<evidence type="ECO:0000313" key="1">
    <source>
        <dbReference type="EMBL" id="OKS87459.1"/>
    </source>
</evidence>
<dbReference type="Proteomes" id="UP000186720">
    <property type="component" value="Unassembled WGS sequence"/>
</dbReference>
<dbReference type="STRING" id="1302689.RG47T_2920"/>
<comment type="caution">
    <text evidence="1">The sequence shown here is derived from an EMBL/GenBank/DDBJ whole genome shotgun (WGS) entry which is preliminary data.</text>
</comment>
<reference evidence="1 2" key="1">
    <citation type="submission" date="2016-11" db="EMBL/GenBank/DDBJ databases">
        <title>Whole Genome Sequencing of Mucilaginibacter polytrichastri RG4-7(T) isolated from the moss sample.</title>
        <authorList>
            <person name="Li Y."/>
        </authorList>
    </citation>
    <scope>NUCLEOTIDE SEQUENCE [LARGE SCALE GENOMIC DNA]</scope>
    <source>
        <strain evidence="1 2">RG4-7</strain>
    </source>
</reference>
<keyword evidence="2" id="KW-1185">Reference proteome</keyword>
<sequence>MFIKSTIITEVALILMIGFTAAPAFSQKNPIRMGSHSFSIQWISFNKANAGAVMIKPLGRGKYSIEGEQRDKRKNDYVTIKGSFEVAGSQLYFNGKIVSRVSYINNGKPCESNGPSVFNASGKRKYWRLQQMLNCDGISTDYIDIFF</sequence>
<proteinExistence type="predicted"/>
<dbReference type="AlphaFoldDB" id="A0A1Q6A0B3"/>
<dbReference type="EMBL" id="MPPL01000001">
    <property type="protein sequence ID" value="OKS87459.1"/>
    <property type="molecule type" value="Genomic_DNA"/>
</dbReference>
<organism evidence="1 2">
    <name type="scientific">Mucilaginibacter polytrichastri</name>
    <dbReference type="NCBI Taxonomy" id="1302689"/>
    <lineage>
        <taxon>Bacteria</taxon>
        <taxon>Pseudomonadati</taxon>
        <taxon>Bacteroidota</taxon>
        <taxon>Sphingobacteriia</taxon>
        <taxon>Sphingobacteriales</taxon>
        <taxon>Sphingobacteriaceae</taxon>
        <taxon>Mucilaginibacter</taxon>
    </lineage>
</organism>
<evidence type="ECO:0000313" key="2">
    <source>
        <dbReference type="Proteomes" id="UP000186720"/>
    </source>
</evidence>
<protein>
    <submittedName>
        <fullName evidence="1">Uncharacterized protein</fullName>
    </submittedName>
</protein>
<accession>A0A1Q6A0B3</accession>